<dbReference type="InterPro" id="IPR017938">
    <property type="entry name" value="Riboflavin_synthase-like_b-brl"/>
</dbReference>
<feature type="binding site" evidence="9">
    <location>
        <begin position="646"/>
        <end position="647"/>
    </location>
    <ligand>
        <name>NADP(+)</name>
        <dbReference type="ChEBI" id="CHEBI:58349"/>
    </ligand>
</feature>
<dbReference type="InterPro" id="IPR003097">
    <property type="entry name" value="CysJ-like_FAD-binding"/>
</dbReference>
<accession>A0ABR3V5A8</accession>
<comment type="similarity">
    <text evidence="9">In the N-terminal section; belongs to the flavodoxin family.</text>
</comment>
<comment type="caution">
    <text evidence="9">Lacks conserved residue(s) required for the propagation of feature annotation.</text>
</comment>
<dbReference type="Pfam" id="PF00175">
    <property type="entry name" value="NAD_binding_1"/>
    <property type="match status" value="1"/>
</dbReference>
<feature type="domain" description="FAD-binding FR-type" evidence="11">
    <location>
        <begin position="319"/>
        <end position="569"/>
    </location>
</feature>
<keyword evidence="6 9" id="KW-0274">FAD</keyword>
<dbReference type="PANTHER" id="PTHR19384:SF10">
    <property type="entry name" value="NADPH-DEPENDENT DIFLAVIN OXIDOREDUCTASE 1"/>
    <property type="match status" value="1"/>
</dbReference>
<comment type="subunit">
    <text evidence="9">Interacts with DRE2; as part of the cytosolic iron-sulfur (Fe-S) protein assembly (CIA) machinery.</text>
</comment>
<dbReference type="SUPFAM" id="SSF52218">
    <property type="entry name" value="Flavoproteins"/>
    <property type="match status" value="1"/>
</dbReference>
<evidence type="ECO:0000256" key="4">
    <source>
        <dbReference type="ARBA" id="ARBA00022630"/>
    </source>
</evidence>
<dbReference type="SUPFAM" id="SSF63380">
    <property type="entry name" value="Riboflavin synthase domain-like"/>
    <property type="match status" value="1"/>
</dbReference>
<dbReference type="PRINTS" id="PR00369">
    <property type="entry name" value="FLAVODOXIN"/>
</dbReference>
<keyword evidence="4 9" id="KW-0285">Flavoprotein</keyword>
<dbReference type="InterPro" id="IPR017927">
    <property type="entry name" value="FAD-bd_FR_type"/>
</dbReference>
<reference evidence="12 13" key="1">
    <citation type="journal article" date="2024" name="Commun. Biol.">
        <title>Comparative genomic analysis of thermophilic fungi reveals convergent evolutionary adaptations and gene losses.</title>
        <authorList>
            <person name="Steindorff A.S."/>
            <person name="Aguilar-Pontes M.V."/>
            <person name="Robinson A.J."/>
            <person name="Andreopoulos B."/>
            <person name="LaButti K."/>
            <person name="Kuo A."/>
            <person name="Mondo S."/>
            <person name="Riley R."/>
            <person name="Otillar R."/>
            <person name="Haridas S."/>
            <person name="Lipzen A."/>
            <person name="Grimwood J."/>
            <person name="Schmutz J."/>
            <person name="Clum A."/>
            <person name="Reid I.D."/>
            <person name="Moisan M.C."/>
            <person name="Butler G."/>
            <person name="Nguyen T.T.M."/>
            <person name="Dewar K."/>
            <person name="Conant G."/>
            <person name="Drula E."/>
            <person name="Henrissat B."/>
            <person name="Hansel C."/>
            <person name="Singer S."/>
            <person name="Hutchinson M.I."/>
            <person name="de Vries R.P."/>
            <person name="Natvig D.O."/>
            <person name="Powell A.J."/>
            <person name="Tsang A."/>
            <person name="Grigoriev I.V."/>
        </authorList>
    </citation>
    <scope>NUCLEOTIDE SEQUENCE [LARGE SCALE GENOMIC DNA]</scope>
    <source>
        <strain evidence="12 13">CBS 620.91</strain>
    </source>
</reference>
<comment type="function">
    <text evidence="9">NADPH-dependent reductase which is a central component of the cytosolic iron-sulfur (Fe-S) protein assembly (CIA) machinery. Transfers electrons from NADPH via its FAD and FMN prosthetic groups to the [2Fe-2S] cluster of DRE2, another key component of the CIA machinery. In turn, this reduced cluster provides electrons for assembly of cytosolic iron-sulfur cluster proteins. Positively controls H(2)O(2)-induced cell death.</text>
</comment>
<dbReference type="InterPro" id="IPR001094">
    <property type="entry name" value="Flavdoxin-like"/>
</dbReference>
<keyword evidence="8 9" id="KW-0560">Oxidoreductase</keyword>
<dbReference type="InterPro" id="IPR001433">
    <property type="entry name" value="OxRdtase_FAD/NAD-bd"/>
</dbReference>
<dbReference type="InterPro" id="IPR023173">
    <property type="entry name" value="NADPH_Cyt_P450_Rdtase_alpha"/>
</dbReference>
<protein>
    <recommendedName>
        <fullName evidence="9">NADPH-dependent diflavin oxidoreductase 1</fullName>
        <ecNumber evidence="9">1.18.1.-</ecNumber>
    </recommendedName>
    <alternativeName>
        <fullName evidence="9">NADPH-dependent FMN and FAD-containing oxidoreductase</fullName>
    </alternativeName>
</protein>
<evidence type="ECO:0000259" key="11">
    <source>
        <dbReference type="PROSITE" id="PS51384"/>
    </source>
</evidence>
<dbReference type="Gene3D" id="3.40.50.360">
    <property type="match status" value="1"/>
</dbReference>
<dbReference type="PRINTS" id="PR00371">
    <property type="entry name" value="FPNCR"/>
</dbReference>
<dbReference type="InterPro" id="IPR028879">
    <property type="entry name" value="NDOR1"/>
</dbReference>
<feature type="binding site" evidence="9">
    <location>
        <position position="762"/>
    </location>
    <ligand>
        <name>FAD</name>
        <dbReference type="ChEBI" id="CHEBI:57692"/>
    </ligand>
</feature>
<comment type="cofactor">
    <cofactor evidence="1 9">
        <name>FMN</name>
        <dbReference type="ChEBI" id="CHEBI:58210"/>
    </cofactor>
</comment>
<evidence type="ECO:0000313" key="13">
    <source>
        <dbReference type="Proteomes" id="UP001583172"/>
    </source>
</evidence>
<evidence type="ECO:0000256" key="9">
    <source>
        <dbReference type="HAMAP-Rule" id="MF_03178"/>
    </source>
</evidence>
<dbReference type="InterPro" id="IPR001709">
    <property type="entry name" value="Flavoprot_Pyr_Nucl_cyt_Rdtase"/>
</dbReference>
<evidence type="ECO:0000256" key="1">
    <source>
        <dbReference type="ARBA" id="ARBA00001917"/>
    </source>
</evidence>
<comment type="catalytic activity">
    <reaction evidence="9">
        <text>2 oxidized [2Fe-2S]-[protein] + NADPH = 2 reduced [2Fe-2S]-[protein] + NADP(+) + H(+)</text>
        <dbReference type="Rhea" id="RHEA:67716"/>
        <dbReference type="Rhea" id="RHEA-COMP:17327"/>
        <dbReference type="Rhea" id="RHEA-COMP:17328"/>
        <dbReference type="ChEBI" id="CHEBI:15378"/>
        <dbReference type="ChEBI" id="CHEBI:33737"/>
        <dbReference type="ChEBI" id="CHEBI:33738"/>
        <dbReference type="ChEBI" id="CHEBI:57783"/>
        <dbReference type="ChEBI" id="CHEBI:58349"/>
    </reaction>
</comment>
<gene>
    <name evidence="9" type="primary">TAH18</name>
    <name evidence="12" type="ORF">VTJ49DRAFT_4517</name>
</gene>
<dbReference type="PROSITE" id="PS51384">
    <property type="entry name" value="FAD_FR"/>
    <property type="match status" value="1"/>
</dbReference>
<keyword evidence="9" id="KW-0496">Mitochondrion</keyword>
<sequence length="762" mass="86528">MGDSGTWVQATVIPDRTMAVLYGSETGNSEEIAKEIGDLAERLHFQTTVGEMDSFKLGDVVRSSLVVFVTSTTGQGDMPKNTLKFWKNLRREKLNNTNCLGSMRFTIFGLGDSSYLKFNWAARKLRARLLQLGAAEFFKPGEGDERHDDGIDSIYFPWFEELKKTVLADFPLPDSIQPIPEGVQLPPKYPLEFLLNMEPRTKKVPDGGGDGDGEVNAPLSEDEFKYLATRFRCADRSHVDSFFRMSDADHTAEWMRRREPTFPADVARHDHLWEDAHPREFSLLDKANTLKDHPEKYLLEPTSLPDPAQRPPVVLLPVPGAWKARVLHNDRVTPPDHWQDVRFIGLQISVDENQIRELRPHIGNLTVAIFPMNYPEDVDELISLMGWEAEADIPLCAPQYRPKGLYPAYPQPTLRELLTHNLDITAVPKRSFIRHLSWLTNDEREKERLQELIAPGNQQELYDYTSRPRRTIIELLRDFPSVKVPLSRLLELFPVIRPREFSVANGSVRVFGDSGTRRWILLEILAALVEYKTIIRKPRQGLCSRYLKTLVPGSRISVQVRPGSSPCIVPNPSWAQRPMIAIATGTGIAPIRAIIERRQELCPDQQQDQGPGPSLLFFGCRNRAADFYFHHQWPRFPWLKVIPAFSRDGIEPAKHTTDSVTGALPKDDLTQALSAAFAGAPQYDAHKNYVQHMIRKHADEVAALLTRKDAVVCICGNAGRMPLSVRAALMDVLVTCKVVETVEDADKWLRNPEKVVYWQETW</sequence>
<dbReference type="Pfam" id="PF00667">
    <property type="entry name" value="FAD_binding_1"/>
    <property type="match status" value="1"/>
</dbReference>
<feature type="binding site" evidence="9">
    <location>
        <position position="145"/>
    </location>
    <ligand>
        <name>FMN</name>
        <dbReference type="ChEBI" id="CHEBI:58210"/>
    </ligand>
</feature>
<comment type="cofactor">
    <cofactor evidence="2 9">
        <name>FAD</name>
        <dbReference type="ChEBI" id="CHEBI:57692"/>
    </cofactor>
</comment>
<evidence type="ECO:0000313" key="12">
    <source>
        <dbReference type="EMBL" id="KAL1836901.1"/>
    </source>
</evidence>
<feature type="domain" description="Flavodoxin-like" evidence="10">
    <location>
        <begin position="18"/>
        <end position="163"/>
    </location>
</feature>
<comment type="similarity">
    <text evidence="9">Belongs to the NADPH-dependent diflavin oxidoreductase NDOR1 family.</text>
</comment>
<dbReference type="Gene3D" id="3.40.50.80">
    <property type="entry name" value="Nucleotide-binding domain of ferredoxin-NADP reductase (FNR) module"/>
    <property type="match status" value="1"/>
</dbReference>
<keyword evidence="13" id="KW-1185">Reference proteome</keyword>
<feature type="binding site" evidence="9">
    <location>
        <position position="469"/>
    </location>
    <ligand>
        <name>FAD</name>
        <dbReference type="ChEBI" id="CHEBI:57692"/>
    </ligand>
</feature>
<dbReference type="InterPro" id="IPR039261">
    <property type="entry name" value="FNR_nucleotide-bd"/>
</dbReference>
<evidence type="ECO:0000256" key="8">
    <source>
        <dbReference type="ARBA" id="ARBA00023002"/>
    </source>
</evidence>
<dbReference type="PROSITE" id="PS50902">
    <property type="entry name" value="FLAVODOXIN_LIKE"/>
    <property type="match status" value="1"/>
</dbReference>
<dbReference type="Gene3D" id="1.20.990.10">
    <property type="entry name" value="NADPH-cytochrome p450 Reductase, Chain A, domain 3"/>
    <property type="match status" value="1"/>
</dbReference>
<comment type="caution">
    <text evidence="12">The sequence shown here is derived from an EMBL/GenBank/DDBJ whole genome shotgun (WGS) entry which is preliminary data.</text>
</comment>
<dbReference type="InterPro" id="IPR008254">
    <property type="entry name" value="Flavodoxin/NO_synth"/>
</dbReference>
<feature type="binding site" evidence="9">
    <location>
        <begin position="687"/>
        <end position="691"/>
    </location>
    <ligand>
        <name>NADP(+)</name>
        <dbReference type="ChEBI" id="CHEBI:58349"/>
    </ligand>
</feature>
<feature type="binding site" evidence="9">
    <location>
        <position position="586"/>
    </location>
    <ligand>
        <name>NADP(+)</name>
        <dbReference type="ChEBI" id="CHEBI:58349"/>
    </ligand>
</feature>
<dbReference type="EMBL" id="JAZGSY010000352">
    <property type="protein sequence ID" value="KAL1836901.1"/>
    <property type="molecule type" value="Genomic_DNA"/>
</dbReference>
<feature type="binding site" evidence="9">
    <location>
        <begin position="71"/>
        <end position="74"/>
    </location>
    <ligand>
        <name>FMN</name>
        <dbReference type="ChEBI" id="CHEBI:58210"/>
    </ligand>
</feature>
<feature type="binding site" evidence="9">
    <location>
        <begin position="499"/>
        <end position="502"/>
    </location>
    <ligand>
        <name>FAD</name>
        <dbReference type="ChEBI" id="CHEBI:57692"/>
    </ligand>
</feature>
<evidence type="ECO:0000256" key="3">
    <source>
        <dbReference type="ARBA" id="ARBA00022490"/>
    </source>
</evidence>
<evidence type="ECO:0000256" key="2">
    <source>
        <dbReference type="ARBA" id="ARBA00001974"/>
    </source>
</evidence>
<feature type="binding site" evidence="9">
    <location>
        <begin position="24"/>
        <end position="29"/>
    </location>
    <ligand>
        <name>FMN</name>
        <dbReference type="ChEBI" id="CHEBI:58210"/>
    </ligand>
</feature>
<feature type="binding site" evidence="9">
    <location>
        <begin position="110"/>
        <end position="119"/>
    </location>
    <ligand>
        <name>FMN</name>
        <dbReference type="ChEBI" id="CHEBI:58210"/>
    </ligand>
</feature>
<organism evidence="12 13">
    <name type="scientific">Humicola insolens</name>
    <name type="common">Soft-rot fungus</name>
    <dbReference type="NCBI Taxonomy" id="85995"/>
    <lineage>
        <taxon>Eukaryota</taxon>
        <taxon>Fungi</taxon>
        <taxon>Dikarya</taxon>
        <taxon>Ascomycota</taxon>
        <taxon>Pezizomycotina</taxon>
        <taxon>Sordariomycetes</taxon>
        <taxon>Sordariomycetidae</taxon>
        <taxon>Sordariales</taxon>
        <taxon>Chaetomiaceae</taxon>
        <taxon>Mycothermus</taxon>
    </lineage>
</organism>
<comment type="subcellular location">
    <subcellularLocation>
        <location evidence="9">Cytoplasm</location>
    </subcellularLocation>
    <subcellularLocation>
        <location evidence="9">Mitochondrion</location>
    </subcellularLocation>
    <text evidence="9">Relocalizes to mitochondria after H(2)O(2) exposure.</text>
</comment>
<keyword evidence="7 9" id="KW-0521">NADP</keyword>
<dbReference type="InterPro" id="IPR029039">
    <property type="entry name" value="Flavoprotein-like_sf"/>
</dbReference>
<evidence type="ECO:0000256" key="7">
    <source>
        <dbReference type="ARBA" id="ARBA00022857"/>
    </source>
</evidence>
<dbReference type="Proteomes" id="UP001583172">
    <property type="component" value="Unassembled WGS sequence"/>
</dbReference>
<comment type="similarity">
    <text evidence="9">In the C-terminal section; belongs to the flavoprotein pyridine nucleotide cytochrome reductase family.</text>
</comment>
<dbReference type="EC" id="1.18.1.-" evidence="9"/>
<proteinExistence type="inferred from homology"/>
<evidence type="ECO:0000256" key="5">
    <source>
        <dbReference type="ARBA" id="ARBA00022643"/>
    </source>
</evidence>
<dbReference type="PANTHER" id="PTHR19384">
    <property type="entry name" value="NITRIC OXIDE SYNTHASE-RELATED"/>
    <property type="match status" value="1"/>
</dbReference>
<dbReference type="SUPFAM" id="SSF52343">
    <property type="entry name" value="Ferredoxin reductase-like, C-terminal NADP-linked domain"/>
    <property type="match status" value="1"/>
</dbReference>
<evidence type="ECO:0000256" key="6">
    <source>
        <dbReference type="ARBA" id="ARBA00022827"/>
    </source>
</evidence>
<evidence type="ECO:0000259" key="10">
    <source>
        <dbReference type="PROSITE" id="PS50902"/>
    </source>
</evidence>
<feature type="binding site" evidence="9">
    <location>
        <begin position="541"/>
        <end position="544"/>
    </location>
    <ligand>
        <name>FAD</name>
        <dbReference type="ChEBI" id="CHEBI:57692"/>
    </ligand>
</feature>
<dbReference type="Pfam" id="PF00258">
    <property type="entry name" value="Flavodoxin_1"/>
    <property type="match status" value="1"/>
</dbReference>
<keyword evidence="3 9" id="KW-0963">Cytoplasm</keyword>
<dbReference type="Gene3D" id="2.40.30.10">
    <property type="entry name" value="Translation factors"/>
    <property type="match status" value="1"/>
</dbReference>
<dbReference type="HAMAP" id="MF_03178">
    <property type="entry name" value="NDOR1"/>
    <property type="match status" value="1"/>
</dbReference>
<name>A0ABR3V5A8_HUMIN</name>
<keyword evidence="5 9" id="KW-0288">FMN</keyword>